<dbReference type="AlphaFoldDB" id="A0A1I8BP10"/>
<proteinExistence type="predicted"/>
<reference evidence="2" key="1">
    <citation type="submission" date="2016-11" db="UniProtKB">
        <authorList>
            <consortium name="WormBaseParasite"/>
        </authorList>
    </citation>
    <scope>IDENTIFICATION</scope>
</reference>
<dbReference type="WBParaSite" id="MhA1_Contig36.frz3.gene1">
    <property type="protein sequence ID" value="MhA1_Contig36.frz3.gene1"/>
    <property type="gene ID" value="MhA1_Contig36.frz3.gene1"/>
</dbReference>
<organism evidence="1 2">
    <name type="scientific">Meloidogyne hapla</name>
    <name type="common">Root-knot nematode worm</name>
    <dbReference type="NCBI Taxonomy" id="6305"/>
    <lineage>
        <taxon>Eukaryota</taxon>
        <taxon>Metazoa</taxon>
        <taxon>Ecdysozoa</taxon>
        <taxon>Nematoda</taxon>
        <taxon>Chromadorea</taxon>
        <taxon>Rhabditida</taxon>
        <taxon>Tylenchina</taxon>
        <taxon>Tylenchomorpha</taxon>
        <taxon>Tylenchoidea</taxon>
        <taxon>Meloidogynidae</taxon>
        <taxon>Meloidogyninae</taxon>
        <taxon>Meloidogyne</taxon>
    </lineage>
</organism>
<dbReference type="SUPFAM" id="SSF53756">
    <property type="entry name" value="UDP-Glycosyltransferase/glycogen phosphorylase"/>
    <property type="match status" value="1"/>
</dbReference>
<protein>
    <submittedName>
        <fullName evidence="2">Glucuronosyltransferase</fullName>
    </submittedName>
</protein>
<sequence>MGKEIIYEGCSEEYLKKLIETFVKYKECNFGVQVEDSLIELYHLVKLIVEKDTDEIKVRSHIAHFEHENISFYNEKLNTAEILAQGNVRGVITAGDQKIINEALNAGVPLILIPFTFEENINTKFAVNIKVGIYVDHTKFIQKFPLAVKKMLKLVIIF</sequence>
<keyword evidence="1" id="KW-1185">Reference proteome</keyword>
<accession>A0A1I8BP10</accession>
<dbReference type="Proteomes" id="UP000095281">
    <property type="component" value="Unplaced"/>
</dbReference>
<evidence type="ECO:0000313" key="1">
    <source>
        <dbReference type="Proteomes" id="UP000095281"/>
    </source>
</evidence>
<evidence type="ECO:0000313" key="2">
    <source>
        <dbReference type="WBParaSite" id="MhA1_Contig36.frz3.gene1"/>
    </source>
</evidence>
<name>A0A1I8BP10_MELHA</name>
<dbReference type="Gene3D" id="3.40.50.2000">
    <property type="entry name" value="Glycogen Phosphorylase B"/>
    <property type="match status" value="1"/>
</dbReference>